<dbReference type="EMBL" id="CM003536">
    <property type="protein sequence ID" value="RCV41837.1"/>
    <property type="molecule type" value="Genomic_DNA"/>
</dbReference>
<accession>A0A368SHE1</accession>
<dbReference type="Gene3D" id="2.40.330.10">
    <property type="entry name" value="DNA-binding pseudobarrel domain"/>
    <property type="match status" value="2"/>
</dbReference>
<dbReference type="SUPFAM" id="SSF101936">
    <property type="entry name" value="DNA-binding pseudobarrel domain"/>
    <property type="match status" value="2"/>
</dbReference>
<reference evidence="8" key="1">
    <citation type="journal article" date="2012" name="Nat. Biotechnol.">
        <title>Reference genome sequence of the model plant Setaria.</title>
        <authorList>
            <person name="Bennetzen J.L."/>
            <person name="Schmutz J."/>
            <person name="Wang H."/>
            <person name="Percifield R."/>
            <person name="Hawkins J."/>
            <person name="Pontaroli A.C."/>
            <person name="Estep M."/>
            <person name="Feng L."/>
            <person name="Vaughn J.N."/>
            <person name="Grimwood J."/>
            <person name="Jenkins J."/>
            <person name="Barry K."/>
            <person name="Lindquist E."/>
            <person name="Hellsten U."/>
            <person name="Deshpande S."/>
            <person name="Wang X."/>
            <person name="Wu X."/>
            <person name="Mitros T."/>
            <person name="Triplett J."/>
            <person name="Yang X."/>
            <person name="Ye C.Y."/>
            <person name="Mauro-Herrera M."/>
            <person name="Wang L."/>
            <person name="Li P."/>
            <person name="Sharma M."/>
            <person name="Sharma R."/>
            <person name="Ronald P.C."/>
            <person name="Panaud O."/>
            <person name="Kellogg E.A."/>
            <person name="Brutnell T.P."/>
            <person name="Doust A.N."/>
            <person name="Tuskan G.A."/>
            <person name="Rokhsar D."/>
            <person name="Devos K.M."/>
        </authorList>
    </citation>
    <scope>NUCLEOTIDE SEQUENCE [LARGE SCALE GENOMIC DNA]</scope>
    <source>
        <strain evidence="8">Yugu1</strain>
    </source>
</reference>
<keyword evidence="3" id="KW-0238">DNA-binding</keyword>
<evidence type="ECO:0000256" key="5">
    <source>
        <dbReference type="ARBA" id="ARBA00023242"/>
    </source>
</evidence>
<keyword evidence="4" id="KW-0804">Transcription</keyword>
<dbReference type="PROSITE" id="PS50863">
    <property type="entry name" value="B3"/>
    <property type="match status" value="1"/>
</dbReference>
<dbReference type="Pfam" id="PF02362">
    <property type="entry name" value="B3"/>
    <property type="match status" value="1"/>
</dbReference>
<dbReference type="InterPro" id="IPR044837">
    <property type="entry name" value="REM16-like"/>
</dbReference>
<dbReference type="GO" id="GO:0005634">
    <property type="term" value="C:nucleus"/>
    <property type="evidence" value="ECO:0007669"/>
    <property type="project" value="UniProtKB-SubCell"/>
</dbReference>
<dbReference type="STRING" id="4555.A0A368SHE1"/>
<evidence type="ECO:0000256" key="3">
    <source>
        <dbReference type="ARBA" id="ARBA00023125"/>
    </source>
</evidence>
<reference evidence="8" key="2">
    <citation type="submission" date="2015-07" db="EMBL/GenBank/DDBJ databases">
        <authorList>
            <person name="Noorani M."/>
        </authorList>
    </citation>
    <scope>NUCLEOTIDE SEQUENCE</scope>
    <source>
        <strain evidence="8">Yugu1</strain>
    </source>
</reference>
<organism evidence="8">
    <name type="scientific">Setaria italica</name>
    <name type="common">Foxtail millet</name>
    <name type="synonym">Panicum italicum</name>
    <dbReference type="NCBI Taxonomy" id="4555"/>
    <lineage>
        <taxon>Eukaryota</taxon>
        <taxon>Viridiplantae</taxon>
        <taxon>Streptophyta</taxon>
        <taxon>Embryophyta</taxon>
        <taxon>Tracheophyta</taxon>
        <taxon>Spermatophyta</taxon>
        <taxon>Magnoliopsida</taxon>
        <taxon>Liliopsida</taxon>
        <taxon>Poales</taxon>
        <taxon>Poaceae</taxon>
        <taxon>PACMAD clade</taxon>
        <taxon>Panicoideae</taxon>
        <taxon>Panicodae</taxon>
        <taxon>Paniceae</taxon>
        <taxon>Cenchrinae</taxon>
        <taxon>Setaria</taxon>
    </lineage>
</organism>
<dbReference type="PANTHER" id="PTHR31391">
    <property type="entry name" value="B3 DOMAIN-CONTAINING PROTEIN OS11G0197600-RELATED"/>
    <property type="match status" value="1"/>
</dbReference>
<evidence type="ECO:0000256" key="1">
    <source>
        <dbReference type="ARBA" id="ARBA00004123"/>
    </source>
</evidence>
<proteinExistence type="predicted"/>
<dbReference type="SMART" id="SM01019">
    <property type="entry name" value="B3"/>
    <property type="match status" value="1"/>
</dbReference>
<comment type="subcellular location">
    <subcellularLocation>
        <location evidence="1">Nucleus</location>
    </subcellularLocation>
</comment>
<keyword evidence="5" id="KW-0539">Nucleus</keyword>
<feature type="region of interest" description="Disordered" evidence="6">
    <location>
        <begin position="216"/>
        <end position="236"/>
    </location>
</feature>
<protein>
    <recommendedName>
        <fullName evidence="7">TF-B3 domain-containing protein</fullName>
    </recommendedName>
</protein>
<feature type="domain" description="TF-B3" evidence="7">
    <location>
        <begin position="258"/>
        <end position="336"/>
    </location>
</feature>
<dbReference type="OrthoDB" id="599030at2759"/>
<evidence type="ECO:0000256" key="2">
    <source>
        <dbReference type="ARBA" id="ARBA00023015"/>
    </source>
</evidence>
<name>A0A368SHE1_SETIT</name>
<gene>
    <name evidence="8" type="ORF">SETIT_9G166600v2</name>
</gene>
<feature type="region of interest" description="Disordered" evidence="6">
    <location>
        <begin position="170"/>
        <end position="190"/>
    </location>
</feature>
<dbReference type="PANTHER" id="PTHR31391:SF132">
    <property type="entry name" value="TF-B3 DOMAIN-CONTAINING PROTEIN"/>
    <property type="match status" value="1"/>
</dbReference>
<keyword evidence="2" id="KW-0805">Transcription regulation</keyword>
<dbReference type="InterPro" id="IPR003340">
    <property type="entry name" value="B3_DNA-bd"/>
</dbReference>
<dbReference type="CDD" id="cd10017">
    <property type="entry name" value="B3_DNA"/>
    <property type="match status" value="2"/>
</dbReference>
<dbReference type="InterPro" id="IPR015300">
    <property type="entry name" value="DNA-bd_pseudobarrel_sf"/>
</dbReference>
<dbReference type="GO" id="GO:0003677">
    <property type="term" value="F:DNA binding"/>
    <property type="evidence" value="ECO:0007669"/>
    <property type="project" value="UniProtKB-KW"/>
</dbReference>
<sequence>MGSSCRRCKLRAENAYKNLDDHQKYFLMLMKGDFQQAMTIPGELVERFRCEILTQITLRTCNSCALKCNCSTVEVAKCPDKIVISAGWAAFVDTYDLHLHGSVLFRYGENSEFYVVIFDQFGCEEVLSVLEDYSHLPPHDPERCIDATEAVKCYCPDDIEYVNPPYDHPESETMQMRSPQREGHTPLQTDSTTQGIKIMLHLDVQRTCRDDIESVTPAHEHARTKTMQMRSLPWERQTSLQRDSITQDNKTMPHLDNFPKQYIVRHLGRKERTIFLQRDSQRYQAKLNIGAVAKLSQGGWRRFVKANGIEVGDICLFELLKDGETCTMNVHIIRSYEVAD</sequence>
<evidence type="ECO:0000313" key="8">
    <source>
        <dbReference type="EMBL" id="RCV41837.1"/>
    </source>
</evidence>
<dbReference type="AlphaFoldDB" id="A0A368SHE1"/>
<evidence type="ECO:0000256" key="6">
    <source>
        <dbReference type="SAM" id="MobiDB-lite"/>
    </source>
</evidence>
<evidence type="ECO:0000259" key="7">
    <source>
        <dbReference type="PROSITE" id="PS50863"/>
    </source>
</evidence>
<evidence type="ECO:0000256" key="4">
    <source>
        <dbReference type="ARBA" id="ARBA00023163"/>
    </source>
</evidence>